<dbReference type="GeneTree" id="ENSGT00940000153441"/>
<feature type="compositionally biased region" description="Pro residues" evidence="9">
    <location>
        <begin position="855"/>
        <end position="866"/>
    </location>
</feature>
<feature type="region of interest" description="Disordered" evidence="9">
    <location>
        <begin position="1078"/>
        <end position="1097"/>
    </location>
</feature>
<keyword evidence="4" id="KW-0539">Nucleus</keyword>
<feature type="region of interest" description="Disordered" evidence="9">
    <location>
        <begin position="246"/>
        <end position="271"/>
    </location>
</feature>
<keyword evidence="12" id="KW-1185">Reference proteome</keyword>
<feature type="region of interest" description="Disordered" evidence="9">
    <location>
        <begin position="1"/>
        <end position="62"/>
    </location>
</feature>
<dbReference type="GO" id="GO:0005634">
    <property type="term" value="C:nucleus"/>
    <property type="evidence" value="ECO:0007669"/>
    <property type="project" value="UniProtKB-SubCell"/>
</dbReference>
<feature type="domain" description="Ig-like" evidence="10">
    <location>
        <begin position="1346"/>
        <end position="1435"/>
    </location>
</feature>
<dbReference type="InterPro" id="IPR003598">
    <property type="entry name" value="Ig_sub2"/>
</dbReference>
<feature type="domain" description="Ig-like" evidence="10">
    <location>
        <begin position="278"/>
        <end position="368"/>
    </location>
</feature>
<sequence>MQDNSLESSGSSPRLGRESYLAESRVQQRHREMNHSDGAQHLLYGRSEDVGGQDQFPDLSAFLSQEELDKSVNLAQQAISQSPQEERAEEKVPLVNSSKVSASSEKKGTSETAPPERQVLHTAARENDIIRNNRTQKEPIQDVRKPARNTPYGPEAQSKKEFLNKAADFIEELSSLFKANSSKRIRPRACKAHRSRYQTKAQPDEVAFAFTAEDRERPVSTYAGQPAVQVSPLEVAAVSLSQHDTQQDQCDAGLPKSNASMSVPSLPQKTEESIMDPPQFLQKLKSREVPEGSKVQLDCIVRGCPTPEVRWFCEGKELESSPDIQISIDGELHSLIITEAFEEDTGRYSCFASNIYGTDSTSAEIYIEGASSSDSDGDHRPEHAAQPQRKPSQSVPAAPPPSRAPPAPEEDPPSVTPPTPPFTVQSPVQDVSSSPPAQMVNPPTPLQENENAVSYPQSLDGMVLMSAPVFTKNLQDIVAFEGQLVVLECRVKGVPSPHVEWYREGTTVDDSPDFRILQKKPRFMAESEEICTLVIAEVFPEDSGTFTCTAKNKYGSVSSVAYLQVKGYEDGGGKDRVTVLAESAQRVRTGPISADSSSLKVPADVALMGHSSARDDALTFSTMAVTEGTVINQNEPHPAIGSTDPFTLSLNSRLEDGNVNHSKPLPRLEDMNVNHNKPLPRLEDMNVNHNKPLPKLEDMNVNHNKPLPWLEGSHTHHNELLPRAEGGLLHHHDSPSSFLSPDVFSQHTLARPGEPFCKSLPPSSVALGLKARADEAQGSQGPPRPSVSPPEAAAGPKPRPQAAPTDQAEPWLPPSAADAPSSCLKPRLLNQSESRTNSRTGLRVHFKLPEDEPDSPPPEDPLPSPEAPADSSPTTPRKEPPAVRAKPRLDPAQLQILHNQVLLEQKQDSAPPSVPDPAPCSPPSHHEPRHGPVNLPITQAPVAPGAPPSGANMAQGFSYTRPKEFIAAQTQSPSRSLCTTDSPVPMLNALAAQIQQKLPVNSGLPPFSPTPNQHAMFPRQFPTRVLQPPSSPPTFLPSPVHKPPAPAIRAQSPPQVSSPTSSCSSPSPIQDPVAFLSSVLPSLPTSPPTNEMGLPKSAPVLSPQGLVRKLSRPAHPVSDDDIRDGKETVMNDLERKLRLREQHGRNGQQRLTYEGKARLLGPNNPAAVINYDEEYKVSNFEQRLMSEIEFRLERTPVEESDDEVHHDEIPTGKCIAPIFDKKLKNFRAMEGVPVAFTCKVVGIPIPKVYWFKDGKQILKKNEHYKRVREGDGTCSLQIEAVTSDDDGNYTVMAANPQGRSSCSGHLIVQTGPVRRRLTPMIHTQRVNSRSQEVEEGEPIQERFFQPHFLQVPGDMMAHEGKLCRLDCKVSGLPNPELIWLRNGRPMVPDLRHRMLVRENGVHSLLIDPLTKGDAGTFTCIATNKAGQNSFSLELTVMEKEVRKVPMFLERFQNIGIAEGMPVRLECRVAGMPPPVIYWKKDNESIPPNRERMSMHQDATGYVCLLIQPTRKEDAGWYTVSAKNEAGIGSCTARLDIYAQWHQQIPPPMRKARPPSSRYAALVGQGLDVMSAFPNADNSPILFSSSPVEAALESEEL</sequence>
<dbReference type="FunFam" id="2.60.40.10:FF:000761">
    <property type="entry name" value="palladin isoform X2"/>
    <property type="match status" value="1"/>
</dbReference>
<dbReference type="InterPro" id="IPR036179">
    <property type="entry name" value="Ig-like_dom_sf"/>
</dbReference>
<dbReference type="InterPro" id="IPR013783">
    <property type="entry name" value="Ig-like_fold"/>
</dbReference>
<evidence type="ECO:0000256" key="9">
    <source>
        <dbReference type="SAM" id="MobiDB-lite"/>
    </source>
</evidence>
<feature type="domain" description="Ig-like" evidence="10">
    <location>
        <begin position="1217"/>
        <end position="1303"/>
    </location>
</feature>
<feature type="region of interest" description="Disordered" evidence="9">
    <location>
        <begin position="772"/>
        <end position="956"/>
    </location>
</feature>
<feature type="compositionally biased region" description="Basic and acidic residues" evidence="9">
    <location>
        <begin position="123"/>
        <end position="145"/>
    </location>
</feature>
<dbReference type="PANTHER" id="PTHR47633:SF4">
    <property type="entry name" value="MYOPALLADIN ISOFORM X1"/>
    <property type="match status" value="1"/>
</dbReference>
<evidence type="ECO:0000256" key="2">
    <source>
        <dbReference type="ARBA" id="ARBA00023054"/>
    </source>
</evidence>
<dbReference type="InterPro" id="IPR007110">
    <property type="entry name" value="Ig-like_dom"/>
</dbReference>
<dbReference type="FunFam" id="2.60.40.10:FF:000256">
    <property type="entry name" value="myopalladin isoform X1"/>
    <property type="match status" value="1"/>
</dbReference>
<evidence type="ECO:0000259" key="10">
    <source>
        <dbReference type="PROSITE" id="PS50835"/>
    </source>
</evidence>
<evidence type="ECO:0000313" key="12">
    <source>
        <dbReference type="Proteomes" id="UP000261540"/>
    </source>
</evidence>
<keyword evidence="3" id="KW-1015">Disulfide bond</keyword>
<dbReference type="FunFam" id="2.60.40.10:FF:000399">
    <property type="entry name" value="myopalladin isoform X1"/>
    <property type="match status" value="1"/>
</dbReference>
<evidence type="ECO:0000256" key="7">
    <source>
        <dbReference type="ARBA" id="ARBA00065479"/>
    </source>
</evidence>
<evidence type="ECO:0000256" key="6">
    <source>
        <dbReference type="ARBA" id="ARBA00058480"/>
    </source>
</evidence>
<evidence type="ECO:0000256" key="1">
    <source>
        <dbReference type="ARBA" id="ARBA00004123"/>
    </source>
</evidence>
<dbReference type="STRING" id="1676925.ENSPKIP00000020268"/>
<feature type="compositionally biased region" description="Polar residues" evidence="9">
    <location>
        <begin position="257"/>
        <end position="268"/>
    </location>
</feature>
<comment type="subcellular location">
    <subcellularLocation>
        <location evidence="1">Nucleus</location>
    </subcellularLocation>
</comment>
<keyword evidence="5" id="KW-0393">Immunoglobulin domain</keyword>
<dbReference type="CDD" id="cd20972">
    <property type="entry name" value="IgI_2_Titin_Z1z2-like"/>
    <property type="match status" value="1"/>
</dbReference>
<dbReference type="FunFam" id="2.60.40.10:FF:000032">
    <property type="entry name" value="palladin isoform X1"/>
    <property type="match status" value="2"/>
</dbReference>
<evidence type="ECO:0000256" key="8">
    <source>
        <dbReference type="ARBA" id="ARBA00070767"/>
    </source>
</evidence>
<dbReference type="Proteomes" id="UP000261540">
    <property type="component" value="Unplaced"/>
</dbReference>
<proteinExistence type="predicted"/>
<organism evidence="11 12">
    <name type="scientific">Paramormyrops kingsleyae</name>
    <dbReference type="NCBI Taxonomy" id="1676925"/>
    <lineage>
        <taxon>Eukaryota</taxon>
        <taxon>Metazoa</taxon>
        <taxon>Chordata</taxon>
        <taxon>Craniata</taxon>
        <taxon>Vertebrata</taxon>
        <taxon>Euteleostomi</taxon>
        <taxon>Actinopterygii</taxon>
        <taxon>Neopterygii</taxon>
        <taxon>Teleostei</taxon>
        <taxon>Osteoglossocephala</taxon>
        <taxon>Osteoglossomorpha</taxon>
        <taxon>Osteoglossiformes</taxon>
        <taxon>Mormyridae</taxon>
        <taxon>Paramormyrops</taxon>
    </lineage>
</organism>
<feature type="region of interest" description="Disordered" evidence="9">
    <location>
        <begin position="74"/>
        <end position="159"/>
    </location>
</feature>
<feature type="region of interest" description="Disordered" evidence="9">
    <location>
        <begin position="678"/>
        <end position="701"/>
    </location>
</feature>
<feature type="region of interest" description="Disordered" evidence="9">
    <location>
        <begin position="370"/>
        <end position="451"/>
    </location>
</feature>
<dbReference type="InterPro" id="IPR003599">
    <property type="entry name" value="Ig_sub"/>
</dbReference>
<dbReference type="SUPFAM" id="SSF48726">
    <property type="entry name" value="Immunoglobulin"/>
    <property type="match status" value="5"/>
</dbReference>
<dbReference type="Ensembl" id="ENSPKIT00000000884.1">
    <property type="protein sequence ID" value="ENSPKIP00000020268.1"/>
    <property type="gene ID" value="ENSPKIG00000005104.1"/>
</dbReference>
<feature type="compositionally biased region" description="Pro residues" evidence="9">
    <location>
        <begin position="397"/>
        <end position="407"/>
    </location>
</feature>
<feature type="compositionally biased region" description="Pro residues" evidence="9">
    <location>
        <begin position="1029"/>
        <end position="1046"/>
    </location>
</feature>
<protein>
    <recommendedName>
        <fullName evidence="8">Myopalladin</fullName>
    </recommendedName>
</protein>
<feature type="compositionally biased region" description="Low complexity" evidence="9">
    <location>
        <begin position="940"/>
        <end position="951"/>
    </location>
</feature>
<evidence type="ECO:0000256" key="5">
    <source>
        <dbReference type="ARBA" id="ARBA00023319"/>
    </source>
</evidence>
<dbReference type="SMART" id="SM00408">
    <property type="entry name" value="IGc2"/>
    <property type="match status" value="5"/>
</dbReference>
<dbReference type="Gene3D" id="2.60.40.10">
    <property type="entry name" value="Immunoglobulins"/>
    <property type="match status" value="5"/>
</dbReference>
<feature type="compositionally biased region" description="Polar residues" evidence="9">
    <location>
        <begin position="1"/>
        <end position="12"/>
    </location>
</feature>
<feature type="compositionally biased region" description="Polar residues" evidence="9">
    <location>
        <begin position="829"/>
        <end position="840"/>
    </location>
</feature>
<feature type="domain" description="Ig-like" evidence="10">
    <location>
        <begin position="1445"/>
        <end position="1535"/>
    </location>
</feature>
<evidence type="ECO:0000256" key="3">
    <source>
        <dbReference type="ARBA" id="ARBA00023157"/>
    </source>
</evidence>
<feature type="compositionally biased region" description="Polar residues" evidence="9">
    <location>
        <begin position="74"/>
        <end position="83"/>
    </location>
</feature>
<accession>A0A3B3RPS4</accession>
<dbReference type="Pfam" id="PF07679">
    <property type="entry name" value="I-set"/>
    <property type="match status" value="5"/>
</dbReference>
<keyword evidence="2" id="KW-0175">Coiled coil</keyword>
<feature type="domain" description="Ig-like" evidence="10">
    <location>
        <begin position="468"/>
        <end position="564"/>
    </location>
</feature>
<comment type="function">
    <text evidence="6">Component of the sarcomere that tethers together nebulin (skeletal muscle) and nebulette (cardiac muscle) to alpha-actinin, at the Z lines.</text>
</comment>
<dbReference type="PROSITE" id="PS50835">
    <property type="entry name" value="IG_LIKE"/>
    <property type="match status" value="5"/>
</dbReference>
<name>A0A3B3RPS4_9TELE</name>
<feature type="compositionally biased region" description="Low complexity" evidence="9">
    <location>
        <begin position="422"/>
        <end position="438"/>
    </location>
</feature>
<dbReference type="InterPro" id="IPR013098">
    <property type="entry name" value="Ig_I-set"/>
</dbReference>
<feature type="region of interest" description="Disordered" evidence="9">
    <location>
        <begin position="1025"/>
        <end position="1070"/>
    </location>
</feature>
<dbReference type="SMART" id="SM00409">
    <property type="entry name" value="IG"/>
    <property type="match status" value="5"/>
</dbReference>
<feature type="compositionally biased region" description="Pro residues" evidence="9">
    <location>
        <begin position="912"/>
        <end position="922"/>
    </location>
</feature>
<comment type="subunit">
    <text evidence="7">Interacts with TTN/titin, NEB, NEBL, ACTN2 and CARP.</text>
</comment>
<feature type="compositionally biased region" description="Low complexity" evidence="9">
    <location>
        <begin position="1051"/>
        <end position="1070"/>
    </location>
</feature>
<dbReference type="Ensembl" id="ENSPKIT00000000973.1">
    <property type="protein sequence ID" value="ENSPKIP00000020356.1"/>
    <property type="gene ID" value="ENSPKIG00000005104.1"/>
</dbReference>
<evidence type="ECO:0000313" key="11">
    <source>
        <dbReference type="Ensembl" id="ENSPKIP00000020268.1"/>
    </source>
</evidence>
<evidence type="ECO:0000256" key="4">
    <source>
        <dbReference type="ARBA" id="ARBA00023242"/>
    </source>
</evidence>
<reference evidence="11" key="1">
    <citation type="submission" date="2025-05" db="UniProtKB">
        <authorList>
            <consortium name="Ensembl"/>
        </authorList>
    </citation>
    <scope>IDENTIFICATION</scope>
</reference>
<dbReference type="PANTHER" id="PTHR47633">
    <property type="entry name" value="IMMUNOGLOBULIN"/>
    <property type="match status" value="1"/>
</dbReference>